<keyword evidence="4" id="KW-1185">Reference proteome</keyword>
<dbReference type="GeneID" id="97299261"/>
<evidence type="ECO:0000259" key="2">
    <source>
        <dbReference type="Pfam" id="PF01370"/>
    </source>
</evidence>
<reference evidence="3 4" key="1">
    <citation type="submission" date="2019-06" db="EMBL/GenBank/DDBJ databases">
        <title>Whole genome shotgun sequence of Paenarthrobacter aurescens NBRC 12136.</title>
        <authorList>
            <person name="Hosoyama A."/>
            <person name="Uohara A."/>
            <person name="Ohji S."/>
            <person name="Ichikawa N."/>
        </authorList>
    </citation>
    <scope>NUCLEOTIDE SEQUENCE [LARGE SCALE GENOMIC DNA]</scope>
    <source>
        <strain evidence="3 4">NBRC 12136</strain>
    </source>
</reference>
<gene>
    <name evidence="3" type="ORF">AAU01_19000</name>
</gene>
<evidence type="ECO:0000256" key="1">
    <source>
        <dbReference type="ARBA" id="ARBA00007637"/>
    </source>
</evidence>
<comment type="caution">
    <text evidence="3">The sequence shown here is derived from an EMBL/GenBank/DDBJ whole genome shotgun (WGS) entry which is preliminary data.</text>
</comment>
<dbReference type="RefSeq" id="WP_246095768.1">
    <property type="nucleotide sequence ID" value="NZ_BAAAWK010000001.1"/>
</dbReference>
<dbReference type="InterPro" id="IPR001509">
    <property type="entry name" value="Epimerase_deHydtase"/>
</dbReference>
<sequence>MSVLPHSALPHPLGLAADTVSPRNILFIGGTGVISAAAAERAVALGHRLTILNRGRSAGRPVPEGAEVLHADIRDPHAAREVLQGREFDAVADFISYTPDQARAGVDLFRGRTGQYVFISSASAYQKPPTTLPIRESTPLKNPFWQYSQDKIACEELLFQAYRELDFPLTVVRPSHTYDRTKIAMVGGWTDIHRMRAGMPVMVHGDGTSLWTLTHSRDFAKAFVALLGRPQAVGESYTITSDEFLPWNQIYRLFARAAGVEEPELFHVSSETIATHSPELGPNLLGDRSHSVVFDNSKIKALVPDYRATIPFADGAREIVAWHDQHPELQVVQEDYMELCDRLYERYVRA</sequence>
<dbReference type="SUPFAM" id="SSF51735">
    <property type="entry name" value="NAD(P)-binding Rossmann-fold domains"/>
    <property type="match status" value="1"/>
</dbReference>
<accession>A0A4Y3NFB3</accession>
<dbReference type="Pfam" id="PF01370">
    <property type="entry name" value="Epimerase"/>
    <property type="match status" value="1"/>
</dbReference>
<name>A0A4Y3NFB3_PAEAU</name>
<comment type="similarity">
    <text evidence="1">Belongs to the NAD(P)-dependent epimerase/dehydratase family.</text>
</comment>
<organism evidence="3 4">
    <name type="scientific">Paenarthrobacter aurescens</name>
    <name type="common">Arthrobacter aurescens</name>
    <dbReference type="NCBI Taxonomy" id="43663"/>
    <lineage>
        <taxon>Bacteria</taxon>
        <taxon>Bacillati</taxon>
        <taxon>Actinomycetota</taxon>
        <taxon>Actinomycetes</taxon>
        <taxon>Micrococcales</taxon>
        <taxon>Micrococcaceae</taxon>
        <taxon>Paenarthrobacter</taxon>
    </lineage>
</organism>
<dbReference type="Gene3D" id="3.40.50.720">
    <property type="entry name" value="NAD(P)-binding Rossmann-like Domain"/>
    <property type="match status" value="1"/>
</dbReference>
<protein>
    <recommendedName>
        <fullName evidence="2">NAD-dependent epimerase/dehydratase domain-containing protein</fullName>
    </recommendedName>
</protein>
<dbReference type="AlphaFoldDB" id="A0A4Y3NFB3"/>
<dbReference type="EMBL" id="BJMD01000010">
    <property type="protein sequence ID" value="GEB19145.1"/>
    <property type="molecule type" value="Genomic_DNA"/>
</dbReference>
<evidence type="ECO:0000313" key="3">
    <source>
        <dbReference type="EMBL" id="GEB19145.1"/>
    </source>
</evidence>
<proteinExistence type="inferred from homology"/>
<dbReference type="Proteomes" id="UP000317715">
    <property type="component" value="Unassembled WGS sequence"/>
</dbReference>
<evidence type="ECO:0000313" key="4">
    <source>
        <dbReference type="Proteomes" id="UP000317715"/>
    </source>
</evidence>
<feature type="domain" description="NAD-dependent epimerase/dehydratase" evidence="2">
    <location>
        <begin position="25"/>
        <end position="238"/>
    </location>
</feature>
<dbReference type="InterPro" id="IPR036291">
    <property type="entry name" value="NAD(P)-bd_dom_sf"/>
</dbReference>
<dbReference type="PANTHER" id="PTHR43000">
    <property type="entry name" value="DTDP-D-GLUCOSE 4,6-DEHYDRATASE-RELATED"/>
    <property type="match status" value="1"/>
</dbReference>